<gene>
    <name evidence="1" type="ORF">PTTG_12553</name>
</gene>
<dbReference type="AlphaFoldDB" id="A0A180G6T6"/>
<reference evidence="2" key="4">
    <citation type="submission" date="2025-05" db="UniProtKB">
        <authorList>
            <consortium name="EnsemblFungi"/>
        </authorList>
    </citation>
    <scope>IDENTIFICATION</scope>
    <source>
        <strain evidence="2">isolate 1-1 / race 1 (BBBD)</strain>
    </source>
</reference>
<reference evidence="2 3" key="3">
    <citation type="journal article" date="2017" name="G3 (Bethesda)">
        <title>Comparative analysis highlights variable genome content of wheat rusts and divergence of the mating loci.</title>
        <authorList>
            <person name="Cuomo C.A."/>
            <person name="Bakkeren G."/>
            <person name="Khalil H.B."/>
            <person name="Panwar V."/>
            <person name="Joly D."/>
            <person name="Linning R."/>
            <person name="Sakthikumar S."/>
            <person name="Song X."/>
            <person name="Adiconis X."/>
            <person name="Fan L."/>
            <person name="Goldberg J.M."/>
            <person name="Levin J.Z."/>
            <person name="Young S."/>
            <person name="Zeng Q."/>
            <person name="Anikster Y."/>
            <person name="Bruce M."/>
            <person name="Wang M."/>
            <person name="Yin C."/>
            <person name="McCallum B."/>
            <person name="Szabo L.J."/>
            <person name="Hulbert S."/>
            <person name="Chen X."/>
            <person name="Fellers J.P."/>
        </authorList>
    </citation>
    <scope>NUCLEOTIDE SEQUENCE</scope>
    <source>
        <strain evidence="2">isolate 1-1 / race 1 (BBBD)</strain>
        <strain evidence="3">Isolate 1-1 / race 1 (BBBD)</strain>
    </source>
</reference>
<reference evidence="1" key="2">
    <citation type="submission" date="2016-05" db="EMBL/GenBank/DDBJ databases">
        <title>Comparative analysis highlights variable genome content of wheat rusts and divergence of the mating loci.</title>
        <authorList>
            <person name="Cuomo C.A."/>
            <person name="Bakkeren G."/>
            <person name="Szabo L."/>
            <person name="Khalil H."/>
            <person name="Joly D."/>
            <person name="Goldberg J."/>
            <person name="Young S."/>
            <person name="Zeng Q."/>
            <person name="Fellers J."/>
        </authorList>
    </citation>
    <scope>NUCLEOTIDE SEQUENCE [LARGE SCALE GENOMIC DNA]</scope>
    <source>
        <strain evidence="1">1-1 BBBD Race 1</strain>
    </source>
</reference>
<dbReference type="EnsemblFungi" id="PTTG_12553-t43_1">
    <property type="protein sequence ID" value="PTTG_12553-t43_1-p1"/>
    <property type="gene ID" value="PTTG_12553"/>
</dbReference>
<dbReference type="EMBL" id="ADAS02000180">
    <property type="protein sequence ID" value="OAV88386.1"/>
    <property type="molecule type" value="Genomic_DNA"/>
</dbReference>
<name>A0A180G6T6_PUCT1</name>
<accession>A0A180G6T6</accession>
<keyword evidence="3" id="KW-1185">Reference proteome</keyword>
<dbReference type="VEuPathDB" id="FungiDB:PTTG_12553"/>
<organism evidence="1">
    <name type="scientific">Puccinia triticina (isolate 1-1 / race 1 (BBBD))</name>
    <name type="common">Brown leaf rust fungus</name>
    <dbReference type="NCBI Taxonomy" id="630390"/>
    <lineage>
        <taxon>Eukaryota</taxon>
        <taxon>Fungi</taxon>
        <taxon>Dikarya</taxon>
        <taxon>Basidiomycota</taxon>
        <taxon>Pucciniomycotina</taxon>
        <taxon>Pucciniomycetes</taxon>
        <taxon>Pucciniales</taxon>
        <taxon>Pucciniaceae</taxon>
        <taxon>Puccinia</taxon>
    </lineage>
</organism>
<proteinExistence type="predicted"/>
<evidence type="ECO:0000313" key="1">
    <source>
        <dbReference type="EMBL" id="OAV88386.1"/>
    </source>
</evidence>
<dbReference type="Proteomes" id="UP000005240">
    <property type="component" value="Unassembled WGS sequence"/>
</dbReference>
<protein>
    <submittedName>
        <fullName evidence="1 2">Uncharacterized protein</fullName>
    </submittedName>
</protein>
<reference evidence="1" key="1">
    <citation type="submission" date="2009-11" db="EMBL/GenBank/DDBJ databases">
        <authorList>
            <consortium name="The Broad Institute Genome Sequencing Platform"/>
            <person name="Ward D."/>
            <person name="Feldgarden M."/>
            <person name="Earl A."/>
            <person name="Young S.K."/>
            <person name="Zeng Q."/>
            <person name="Koehrsen M."/>
            <person name="Alvarado L."/>
            <person name="Berlin A."/>
            <person name="Bochicchio J."/>
            <person name="Borenstein D."/>
            <person name="Chapman S.B."/>
            <person name="Chen Z."/>
            <person name="Engels R."/>
            <person name="Freedman E."/>
            <person name="Gellesch M."/>
            <person name="Goldberg J."/>
            <person name="Griggs A."/>
            <person name="Gujja S."/>
            <person name="Heilman E."/>
            <person name="Heiman D."/>
            <person name="Hepburn T."/>
            <person name="Howarth C."/>
            <person name="Jen D."/>
            <person name="Larson L."/>
            <person name="Lewis B."/>
            <person name="Mehta T."/>
            <person name="Park D."/>
            <person name="Pearson M."/>
            <person name="Roberts A."/>
            <person name="Saif S."/>
            <person name="Shea T."/>
            <person name="Shenoy N."/>
            <person name="Sisk P."/>
            <person name="Stolte C."/>
            <person name="Sykes S."/>
            <person name="Thomson T."/>
            <person name="Walk T."/>
            <person name="White J."/>
            <person name="Yandava C."/>
            <person name="Izard J."/>
            <person name="Baranova O.V."/>
            <person name="Blanton J.M."/>
            <person name="Tanner A.C."/>
            <person name="Dewhirst F.E."/>
            <person name="Haas B."/>
            <person name="Nusbaum C."/>
            <person name="Birren B."/>
        </authorList>
    </citation>
    <scope>NUCLEOTIDE SEQUENCE [LARGE SCALE GENOMIC DNA]</scope>
    <source>
        <strain evidence="1">1-1 BBBD Race 1</strain>
    </source>
</reference>
<evidence type="ECO:0000313" key="2">
    <source>
        <dbReference type="EnsemblFungi" id="PTTG_12553-t43_1-p1"/>
    </source>
</evidence>
<dbReference type="OrthoDB" id="2508220at2759"/>
<sequence length="318" mass="36796">MYKSSSPFDWNSHQFSPIQSQLISYFGQPFSANANLSNIATSLLREFLDKREDEYLASSYDPETSIREPESQEFLAIRSALIGSDLDFDITQYRPGDKLVSSIQRRFSAGYDQVSAVTAKTLRTLHPKLPIATYRVKGDPNNQIIRALSGEEKQLLCKAESLQKFTILAKAMHWYHSRLLRMVQAEMGFLGRTHVLLDWLLASIIKPSNSLAVLGLCKSKESLAPWEDIERRSEHLFGQVQLELIKYFSERYPTPNIARYATFFICSYYCEHQPVLYKYLLKKIEQNTPKRKLPSLEDLSDQINLEDMIKLFEEDRLF</sequence>
<evidence type="ECO:0000313" key="3">
    <source>
        <dbReference type="Proteomes" id="UP000005240"/>
    </source>
</evidence>